<keyword evidence="2" id="KW-0813">Transport</keyword>
<dbReference type="NCBIfam" id="TIGR00785">
    <property type="entry name" value="dass"/>
    <property type="match status" value="1"/>
</dbReference>
<sequence length="483" mass="52899">MSTPDFKGAKIFGLFAGPLVFFLILTFSPDFWISPEAWKVVGIAAWMIIWWITEAAPIPVTALLPIVLFQLTGVFDANEATAPYANPIIFLFMAGFILGLGMEKHNLHKRIALNLIRLTGTNPNGIILGFMLTTAFLSMWISNTATTVMMLPIALSITSLLELDRTEDKGKKRFSLVLMLGIAYAANIGGTATIIGTPPNVAWVGFMSEMMNYEVSFSQYLKVGIPTCFIMLTITYLLLTKVLFPSRIKNLTDSSQIIDDQIKLLGKISRAEKLVAIIFVLTAVAWILRGNLNTWFNTNLLNDTLIGMVGAIFMFATPVSLKKGEFLLDWEYTKKLPWGILLLFGGGLTLAKAMETTEIVQIVGETIAQQGNVSKLLLVLGLSAFMLFMTEIMSNVALAVIFVPVVLGISISLNINPMYLSLPVTLAASYAFMMPISTPPNAIVFSSGMIPMKQMIRAGFILNVVAILLLAVLSETLIPLVYG</sequence>
<dbReference type="PROSITE" id="PS01271">
    <property type="entry name" value="NA_SULFATE"/>
    <property type="match status" value="1"/>
</dbReference>
<accession>A0A0L8AJP3</accession>
<feature type="transmembrane region" description="Helical" evidence="6">
    <location>
        <begin position="147"/>
        <end position="164"/>
    </location>
</feature>
<feature type="transmembrane region" description="Helical" evidence="6">
    <location>
        <begin position="304"/>
        <end position="324"/>
    </location>
</feature>
<dbReference type="PANTHER" id="PTHR10283">
    <property type="entry name" value="SOLUTE CARRIER FAMILY 13 MEMBER"/>
    <property type="match status" value="1"/>
</dbReference>
<feature type="transmembrane region" description="Helical" evidence="6">
    <location>
        <begin position="373"/>
        <end position="389"/>
    </location>
</feature>
<feature type="transmembrane region" description="Helical" evidence="6">
    <location>
        <begin position="123"/>
        <end position="141"/>
    </location>
</feature>
<gene>
    <name evidence="7" type="ORF">OB69_12355</name>
</gene>
<keyword evidence="5 6" id="KW-0472">Membrane</keyword>
<evidence type="ECO:0000313" key="8">
    <source>
        <dbReference type="Proteomes" id="UP000036908"/>
    </source>
</evidence>
<evidence type="ECO:0000256" key="1">
    <source>
        <dbReference type="ARBA" id="ARBA00004141"/>
    </source>
</evidence>
<organism evidence="7 8">
    <name type="scientific">Roseivirga seohaensis subsp. aquiponti</name>
    <dbReference type="NCBI Taxonomy" id="1566026"/>
    <lineage>
        <taxon>Bacteria</taxon>
        <taxon>Pseudomonadati</taxon>
        <taxon>Bacteroidota</taxon>
        <taxon>Cytophagia</taxon>
        <taxon>Cytophagales</taxon>
        <taxon>Roseivirgaceae</taxon>
        <taxon>Roseivirga</taxon>
    </lineage>
</organism>
<dbReference type="GO" id="GO:0015141">
    <property type="term" value="F:succinate transmembrane transporter activity"/>
    <property type="evidence" value="ECO:0007669"/>
    <property type="project" value="UniProtKB-ARBA"/>
</dbReference>
<dbReference type="InterPro" id="IPR031312">
    <property type="entry name" value="Na/sul_symport_CS"/>
</dbReference>
<dbReference type="GO" id="GO:0005886">
    <property type="term" value="C:plasma membrane"/>
    <property type="evidence" value="ECO:0007669"/>
    <property type="project" value="TreeGrafter"/>
</dbReference>
<evidence type="ECO:0000313" key="7">
    <source>
        <dbReference type="EMBL" id="KOF02400.1"/>
    </source>
</evidence>
<dbReference type="RefSeq" id="WP_053224047.1">
    <property type="nucleotide sequence ID" value="NZ_JSVA01000013.1"/>
</dbReference>
<feature type="transmembrane region" description="Helical" evidence="6">
    <location>
        <begin position="336"/>
        <end position="353"/>
    </location>
</feature>
<dbReference type="PATRIC" id="fig|1566026.4.peg.764"/>
<keyword evidence="4 6" id="KW-1133">Transmembrane helix</keyword>
<evidence type="ECO:0000256" key="3">
    <source>
        <dbReference type="ARBA" id="ARBA00022692"/>
    </source>
</evidence>
<feature type="transmembrane region" description="Helical" evidence="6">
    <location>
        <begin position="427"/>
        <end position="448"/>
    </location>
</feature>
<dbReference type="EMBL" id="JSVA01000013">
    <property type="protein sequence ID" value="KOF02400.1"/>
    <property type="molecule type" value="Genomic_DNA"/>
</dbReference>
<dbReference type="InterPro" id="IPR001898">
    <property type="entry name" value="SLC13A/DASS"/>
</dbReference>
<feature type="transmembrane region" description="Helical" evidence="6">
    <location>
        <begin position="84"/>
        <end position="102"/>
    </location>
</feature>
<reference evidence="8" key="1">
    <citation type="submission" date="2014-11" db="EMBL/GenBank/DDBJ databases">
        <title>Genome sequencing of Roseivirga sp. D-25.</title>
        <authorList>
            <person name="Selvaratnam C."/>
            <person name="Thevarajoo S."/>
            <person name="Goh K.M."/>
            <person name="Eee R."/>
            <person name="Chan K.-G."/>
            <person name="Chong C.S."/>
        </authorList>
    </citation>
    <scope>NUCLEOTIDE SEQUENCE [LARGE SCALE GENOMIC DNA]</scope>
    <source>
        <strain evidence="8">D-25</strain>
    </source>
</reference>
<dbReference type="CDD" id="cd01115">
    <property type="entry name" value="SLC13_permease"/>
    <property type="match status" value="1"/>
</dbReference>
<feature type="transmembrane region" description="Helical" evidence="6">
    <location>
        <begin position="176"/>
        <end position="197"/>
    </location>
</feature>
<evidence type="ECO:0000256" key="6">
    <source>
        <dbReference type="SAM" id="Phobius"/>
    </source>
</evidence>
<dbReference type="Pfam" id="PF00939">
    <property type="entry name" value="Na_sulph_symp"/>
    <property type="match status" value="1"/>
</dbReference>
<dbReference type="PANTHER" id="PTHR10283:SF82">
    <property type="entry name" value="SOLUTE CARRIER FAMILY 13 MEMBER 2"/>
    <property type="match status" value="1"/>
</dbReference>
<protein>
    <submittedName>
        <fullName evidence="7">Anion transporter</fullName>
    </submittedName>
</protein>
<feature type="transmembrane region" description="Helical" evidence="6">
    <location>
        <begin position="460"/>
        <end position="482"/>
    </location>
</feature>
<feature type="transmembrane region" description="Helical" evidence="6">
    <location>
        <begin position="217"/>
        <end position="239"/>
    </location>
</feature>
<dbReference type="AlphaFoldDB" id="A0A0L8AJP3"/>
<comment type="caution">
    <text evidence="7">The sequence shown here is derived from an EMBL/GenBank/DDBJ whole genome shotgun (WGS) entry which is preliminary data.</text>
</comment>
<proteinExistence type="predicted"/>
<keyword evidence="3 6" id="KW-0812">Transmembrane</keyword>
<evidence type="ECO:0000256" key="4">
    <source>
        <dbReference type="ARBA" id="ARBA00022989"/>
    </source>
</evidence>
<feature type="transmembrane region" description="Helical" evidence="6">
    <location>
        <begin position="12"/>
        <end position="33"/>
    </location>
</feature>
<dbReference type="Proteomes" id="UP000036908">
    <property type="component" value="Unassembled WGS sequence"/>
</dbReference>
<evidence type="ECO:0000256" key="5">
    <source>
        <dbReference type="ARBA" id="ARBA00023136"/>
    </source>
</evidence>
<dbReference type="OrthoDB" id="9766267at2"/>
<evidence type="ECO:0000256" key="2">
    <source>
        <dbReference type="ARBA" id="ARBA00022448"/>
    </source>
</evidence>
<keyword evidence="8" id="KW-1185">Reference proteome</keyword>
<feature type="transmembrane region" description="Helical" evidence="6">
    <location>
        <begin position="40"/>
        <end position="64"/>
    </location>
</feature>
<name>A0A0L8AJP3_9BACT</name>
<comment type="subcellular location">
    <subcellularLocation>
        <location evidence="1">Membrane</location>
        <topology evidence="1">Multi-pass membrane protein</topology>
    </subcellularLocation>
</comment>